<sequence>MLENFALMASLGLASSGTHEITQWEQWADPFLPACGVTTAAMPRGTWREEWRGVNSDHTRSLASGP</sequence>
<organism evidence="1 2">
    <name type="scientific">Diceros bicornis minor</name>
    <name type="common">South-central black rhinoceros</name>
    <dbReference type="NCBI Taxonomy" id="77932"/>
    <lineage>
        <taxon>Eukaryota</taxon>
        <taxon>Metazoa</taxon>
        <taxon>Chordata</taxon>
        <taxon>Craniata</taxon>
        <taxon>Vertebrata</taxon>
        <taxon>Euteleostomi</taxon>
        <taxon>Mammalia</taxon>
        <taxon>Eutheria</taxon>
        <taxon>Laurasiatheria</taxon>
        <taxon>Perissodactyla</taxon>
        <taxon>Rhinocerotidae</taxon>
        <taxon>Diceros</taxon>
    </lineage>
</organism>
<reference evidence="1 2" key="1">
    <citation type="journal article" date="2020" name="Mol. Biol. Evol.">
        <title>Interspecific Gene Flow and the Evolution of Specialization in Black and White Rhinoceros.</title>
        <authorList>
            <person name="Moodley Y."/>
            <person name="Westbury M.V."/>
            <person name="Russo I.M."/>
            <person name="Gopalakrishnan S."/>
            <person name="Rakotoarivelo A."/>
            <person name="Olsen R.A."/>
            <person name="Prost S."/>
            <person name="Tunstall T."/>
            <person name="Ryder O.A."/>
            <person name="Dalen L."/>
            <person name="Bruford M.W."/>
        </authorList>
    </citation>
    <scope>NUCLEOTIDE SEQUENCE [LARGE SCALE GENOMIC DNA]</scope>
    <source>
        <strain evidence="1">SBR-YM</strain>
        <tissue evidence="1">Skin</tissue>
    </source>
</reference>
<protein>
    <submittedName>
        <fullName evidence="1">Uncharacterized protein</fullName>
    </submittedName>
</protein>
<name>A0A7J7FNQ9_DICBM</name>
<accession>A0A7J7FNQ9</accession>
<dbReference type="Proteomes" id="UP000551758">
    <property type="component" value="Unassembled WGS sequence"/>
</dbReference>
<evidence type="ECO:0000313" key="2">
    <source>
        <dbReference type="Proteomes" id="UP000551758"/>
    </source>
</evidence>
<comment type="caution">
    <text evidence="1">The sequence shown here is derived from an EMBL/GenBank/DDBJ whole genome shotgun (WGS) entry which is preliminary data.</text>
</comment>
<keyword evidence="2" id="KW-1185">Reference proteome</keyword>
<evidence type="ECO:0000313" key="1">
    <source>
        <dbReference type="EMBL" id="KAF5929518.1"/>
    </source>
</evidence>
<dbReference type="AlphaFoldDB" id="A0A7J7FNQ9"/>
<gene>
    <name evidence="1" type="ORF">HPG69_007272</name>
</gene>
<proteinExistence type="predicted"/>
<dbReference type="EMBL" id="JACDTQ010000092">
    <property type="protein sequence ID" value="KAF5929518.1"/>
    <property type="molecule type" value="Genomic_DNA"/>
</dbReference>